<evidence type="ECO:0000259" key="2">
    <source>
        <dbReference type="Pfam" id="PF13559"/>
    </source>
</evidence>
<accession>A0A8J7DV36</accession>
<evidence type="ECO:0000256" key="1">
    <source>
        <dbReference type="SAM" id="Phobius"/>
    </source>
</evidence>
<feature type="transmembrane region" description="Helical" evidence="1">
    <location>
        <begin position="50"/>
        <end position="72"/>
    </location>
</feature>
<dbReference type="EMBL" id="JADEWZ010000007">
    <property type="protein sequence ID" value="MBE9115557.1"/>
    <property type="molecule type" value="Genomic_DNA"/>
</dbReference>
<dbReference type="Proteomes" id="UP000654482">
    <property type="component" value="Unassembled WGS sequence"/>
</dbReference>
<dbReference type="RefSeq" id="WP_194028646.1">
    <property type="nucleotide sequence ID" value="NZ_JADEWZ010000007.1"/>
</dbReference>
<dbReference type="InterPro" id="IPR025403">
    <property type="entry name" value="TgpA-like_C"/>
</dbReference>
<proteinExistence type="predicted"/>
<dbReference type="Pfam" id="PF13559">
    <property type="entry name" value="DUF4129"/>
    <property type="match status" value="1"/>
</dbReference>
<sequence length="194" mass="22514">MATGSYQKDGIGWQWHQFQTRLGEWWERLISGANIDRPNLPNFDSPMWEILARVVFWCVVVAFIAWLVWGLWKLLSPYLYAQKSPRDRGLPQKSTQGVSVSQWLARSRKFQQQGDYRQACICLYRAMLQQLHEKGIAPHKASRTDGEYLKIVAQLPQPQPYQTLLLTHQQLCFSNIDATASLFAQCQQAYQQIP</sequence>
<name>A0A8J7DV36_9CYAN</name>
<evidence type="ECO:0000313" key="4">
    <source>
        <dbReference type="Proteomes" id="UP000654482"/>
    </source>
</evidence>
<gene>
    <name evidence="3" type="ORF">IQ249_06560</name>
</gene>
<feature type="domain" description="Protein-glutamine gamma-glutamyltransferase-like C-terminal" evidence="2">
    <location>
        <begin position="123"/>
        <end position="191"/>
    </location>
</feature>
<reference evidence="3" key="1">
    <citation type="submission" date="2020-10" db="EMBL/GenBank/DDBJ databases">
        <authorList>
            <person name="Castelo-Branco R."/>
            <person name="Eusebio N."/>
            <person name="Adriana R."/>
            <person name="Vieira A."/>
            <person name="Brugerolle De Fraissinette N."/>
            <person name="Rezende De Castro R."/>
            <person name="Schneider M.P."/>
            <person name="Vasconcelos V."/>
            <person name="Leao P.N."/>
        </authorList>
    </citation>
    <scope>NUCLEOTIDE SEQUENCE</scope>
    <source>
        <strain evidence="3">LEGE 07157</strain>
    </source>
</reference>
<keyword evidence="1" id="KW-1133">Transmembrane helix</keyword>
<evidence type="ECO:0000313" key="3">
    <source>
        <dbReference type="EMBL" id="MBE9115557.1"/>
    </source>
</evidence>
<protein>
    <submittedName>
        <fullName evidence="3">DUF4129 domain-containing protein</fullName>
    </submittedName>
</protein>
<keyword evidence="1" id="KW-0472">Membrane</keyword>
<dbReference type="AlphaFoldDB" id="A0A8J7DV36"/>
<keyword evidence="4" id="KW-1185">Reference proteome</keyword>
<keyword evidence="1" id="KW-0812">Transmembrane</keyword>
<comment type="caution">
    <text evidence="3">The sequence shown here is derived from an EMBL/GenBank/DDBJ whole genome shotgun (WGS) entry which is preliminary data.</text>
</comment>
<organism evidence="3 4">
    <name type="scientific">Lusitaniella coriacea LEGE 07157</name>
    <dbReference type="NCBI Taxonomy" id="945747"/>
    <lineage>
        <taxon>Bacteria</taxon>
        <taxon>Bacillati</taxon>
        <taxon>Cyanobacteriota</taxon>
        <taxon>Cyanophyceae</taxon>
        <taxon>Spirulinales</taxon>
        <taxon>Lusitaniellaceae</taxon>
        <taxon>Lusitaniella</taxon>
    </lineage>
</organism>